<reference evidence="3" key="1">
    <citation type="submission" date="2023-10" db="EMBL/GenBank/DDBJ databases">
        <title>Genome assembly of Pristionchus species.</title>
        <authorList>
            <person name="Yoshida K."/>
            <person name="Sommer R.J."/>
        </authorList>
    </citation>
    <scope>NUCLEOTIDE SEQUENCE</scope>
    <source>
        <strain evidence="3">RS5133</strain>
    </source>
</reference>
<protein>
    <submittedName>
        <fullName evidence="3">Uncharacterized protein</fullName>
    </submittedName>
</protein>
<name>A0AAV5WKU7_9BILA</name>
<keyword evidence="4" id="KW-1185">Reference proteome</keyword>
<sequence length="295" mass="32972">HSPLLPRHERSAIAMAKEEPSRKTGPKSSSNKKSNNSEKSKRSKSKSHGDTVSKDDGSLRPPSDRDMEILKRRSREKIEEDKKAEDEKDDKEKKDEKQAEMSKEGAMVVDGIQTTEHSPLLKSEEKTKDAQGGQDLVPGESRQSVTGIRGQELKRLSYTSIFVLFLELLLCLIAFGLLLSEHVPMGPRVLISLNLFLLFLSIASLIVVLFARFHVTLVENESHSKYVVTCGKRFLLFSSHSLRFFTTISSLIMSVILSPPSWSLFGLSLPLIGLSAVHCVYTLRMQPVLPPICRS</sequence>
<evidence type="ECO:0000313" key="4">
    <source>
        <dbReference type="Proteomes" id="UP001432322"/>
    </source>
</evidence>
<feature type="compositionally biased region" description="Basic and acidic residues" evidence="1">
    <location>
        <begin position="47"/>
        <end position="103"/>
    </location>
</feature>
<feature type="transmembrane region" description="Helical" evidence="2">
    <location>
        <begin position="262"/>
        <end position="281"/>
    </location>
</feature>
<feature type="transmembrane region" description="Helical" evidence="2">
    <location>
        <begin position="158"/>
        <end position="179"/>
    </location>
</feature>
<keyword evidence="2" id="KW-0472">Membrane</keyword>
<feature type="transmembrane region" description="Helical" evidence="2">
    <location>
        <begin position="234"/>
        <end position="256"/>
    </location>
</feature>
<evidence type="ECO:0000313" key="3">
    <source>
        <dbReference type="EMBL" id="GMT31364.1"/>
    </source>
</evidence>
<feature type="non-terminal residue" evidence="3">
    <location>
        <position position="1"/>
    </location>
</feature>
<organism evidence="3 4">
    <name type="scientific">Pristionchus fissidentatus</name>
    <dbReference type="NCBI Taxonomy" id="1538716"/>
    <lineage>
        <taxon>Eukaryota</taxon>
        <taxon>Metazoa</taxon>
        <taxon>Ecdysozoa</taxon>
        <taxon>Nematoda</taxon>
        <taxon>Chromadorea</taxon>
        <taxon>Rhabditida</taxon>
        <taxon>Rhabditina</taxon>
        <taxon>Diplogasteromorpha</taxon>
        <taxon>Diplogasteroidea</taxon>
        <taxon>Neodiplogasteridae</taxon>
        <taxon>Pristionchus</taxon>
    </lineage>
</organism>
<dbReference type="EMBL" id="BTSY01000006">
    <property type="protein sequence ID" value="GMT31364.1"/>
    <property type="molecule type" value="Genomic_DNA"/>
</dbReference>
<comment type="caution">
    <text evidence="3">The sequence shown here is derived from an EMBL/GenBank/DDBJ whole genome shotgun (WGS) entry which is preliminary data.</text>
</comment>
<gene>
    <name evidence="3" type="ORF">PFISCL1PPCAC_22661</name>
</gene>
<keyword evidence="2" id="KW-1133">Transmembrane helix</keyword>
<evidence type="ECO:0000256" key="1">
    <source>
        <dbReference type="SAM" id="MobiDB-lite"/>
    </source>
</evidence>
<keyword evidence="2" id="KW-0812">Transmembrane</keyword>
<proteinExistence type="predicted"/>
<dbReference type="Proteomes" id="UP001432322">
    <property type="component" value="Unassembled WGS sequence"/>
</dbReference>
<feature type="transmembrane region" description="Helical" evidence="2">
    <location>
        <begin position="191"/>
        <end position="213"/>
    </location>
</feature>
<feature type="compositionally biased region" description="Basic and acidic residues" evidence="1">
    <location>
        <begin position="1"/>
        <end position="22"/>
    </location>
</feature>
<dbReference type="AlphaFoldDB" id="A0AAV5WKU7"/>
<evidence type="ECO:0000256" key="2">
    <source>
        <dbReference type="SAM" id="Phobius"/>
    </source>
</evidence>
<accession>A0AAV5WKU7</accession>
<feature type="region of interest" description="Disordered" evidence="1">
    <location>
        <begin position="1"/>
        <end position="143"/>
    </location>
</feature>